<feature type="signal peptide" evidence="1">
    <location>
        <begin position="1"/>
        <end position="21"/>
    </location>
</feature>
<geneLocation type="plasmid" evidence="2 3">
    <name>pTT6-1</name>
</geneLocation>
<name>A0ABX7BF07_9PROT</name>
<keyword evidence="3" id="KW-1185">Reference proteome</keyword>
<keyword evidence="1" id="KW-0732">Signal</keyword>
<organism evidence="2 3">
    <name type="scientific">Skermanella cutis</name>
    <dbReference type="NCBI Taxonomy" id="2775420"/>
    <lineage>
        <taxon>Bacteria</taxon>
        <taxon>Pseudomonadati</taxon>
        <taxon>Pseudomonadota</taxon>
        <taxon>Alphaproteobacteria</taxon>
        <taxon>Rhodospirillales</taxon>
        <taxon>Azospirillaceae</taxon>
        <taxon>Skermanella</taxon>
    </lineage>
</organism>
<evidence type="ECO:0000313" key="2">
    <source>
        <dbReference type="EMBL" id="QQP92663.1"/>
    </source>
</evidence>
<sequence length="240" mass="25699">MFNAAVMSIGLAALFVTQADAAVIYNWRTESIERGVEMAGQIEFSEQAVRARRALSDFTGFGQPPAGSPDDWPRFFYPNGDGDGDVDLDPDILGLSFSILDIGGGTISLDLGENRGLFFEIFANIAFDEGLTPSGSIALRGEFSGFRLVGSTDSAPFWTAEYGSDGACFQRCLSTGTWVLDPSSLDVAEPGSLALVLTGILGIGVLVGQSYTRMPWAARGEKGWLSRRHADLAPVSRWSP</sequence>
<dbReference type="EMBL" id="CP067421">
    <property type="protein sequence ID" value="QQP92663.1"/>
    <property type="molecule type" value="Genomic_DNA"/>
</dbReference>
<dbReference type="RefSeq" id="WP_201081750.1">
    <property type="nucleotide sequence ID" value="NZ_CP067421.1"/>
</dbReference>
<evidence type="ECO:0000313" key="3">
    <source>
        <dbReference type="Proteomes" id="UP000595197"/>
    </source>
</evidence>
<accession>A0ABX7BF07</accession>
<feature type="chain" id="PRO_5046719583" description="PEP-CTERM protein-sorting domain-containing protein" evidence="1">
    <location>
        <begin position="22"/>
        <end position="240"/>
    </location>
</feature>
<dbReference type="Proteomes" id="UP000595197">
    <property type="component" value="Plasmid pTT6-1"/>
</dbReference>
<evidence type="ECO:0008006" key="4">
    <source>
        <dbReference type="Google" id="ProtNLM"/>
    </source>
</evidence>
<reference evidence="2" key="1">
    <citation type="submission" date="2021-02" db="EMBL/GenBank/DDBJ databases">
        <title>Skermanella TT6 skin isolate.</title>
        <authorList>
            <person name="Lee K."/>
            <person name="Ganzorig M."/>
        </authorList>
    </citation>
    <scope>NUCLEOTIDE SEQUENCE</scope>
    <source>
        <strain evidence="2">TT6</strain>
    </source>
</reference>
<proteinExistence type="predicted"/>
<evidence type="ECO:0000256" key="1">
    <source>
        <dbReference type="SAM" id="SignalP"/>
    </source>
</evidence>
<gene>
    <name evidence="2" type="ORF">IGS68_29745</name>
</gene>
<keyword evidence="2" id="KW-0614">Plasmid</keyword>
<protein>
    <recommendedName>
        <fullName evidence="4">PEP-CTERM protein-sorting domain-containing protein</fullName>
    </recommendedName>
</protein>